<dbReference type="AlphaFoldDB" id="A0A1X7UBD1"/>
<organism evidence="1">
    <name type="scientific">Amphimedon queenslandica</name>
    <name type="common">Sponge</name>
    <dbReference type="NCBI Taxonomy" id="400682"/>
    <lineage>
        <taxon>Eukaryota</taxon>
        <taxon>Metazoa</taxon>
        <taxon>Porifera</taxon>
        <taxon>Demospongiae</taxon>
        <taxon>Heteroscleromorpha</taxon>
        <taxon>Haplosclerida</taxon>
        <taxon>Niphatidae</taxon>
        <taxon>Amphimedon</taxon>
    </lineage>
</organism>
<reference evidence="1" key="1">
    <citation type="submission" date="2017-05" db="UniProtKB">
        <authorList>
            <consortium name="EnsemblMetazoa"/>
        </authorList>
    </citation>
    <scope>IDENTIFICATION</scope>
</reference>
<evidence type="ECO:0000313" key="1">
    <source>
        <dbReference type="EnsemblMetazoa" id="Aqu2.1.25253_001"/>
    </source>
</evidence>
<protein>
    <submittedName>
        <fullName evidence="1">Uncharacterized protein</fullName>
    </submittedName>
</protein>
<dbReference type="EnsemblMetazoa" id="Aqu2.1.25253_001">
    <property type="protein sequence ID" value="Aqu2.1.25253_001"/>
    <property type="gene ID" value="Aqu2.1.25253"/>
</dbReference>
<proteinExistence type="predicted"/>
<name>A0A1X7UBD1_AMPQE</name>
<sequence>MKDDVSSVNPNLKGDRNTKAMEWYIAVRCNSSMNVLTKAMDILSSAIDYDDANVDPDYAPAQASCTAVDINDDDVPQIPQSVIPISIIHVTPKKTEIVGAKHAFKHTAELSREQTAFEAGIG</sequence>
<accession>A0A1X7UBD1</accession>
<dbReference type="InParanoid" id="A0A1X7UBD1"/>